<proteinExistence type="predicted"/>
<dbReference type="Proteomes" id="UP001597510">
    <property type="component" value="Unassembled WGS sequence"/>
</dbReference>
<dbReference type="InterPro" id="IPR050595">
    <property type="entry name" value="Bact_response_regulator"/>
</dbReference>
<dbReference type="PANTHER" id="PTHR44591:SF14">
    <property type="entry name" value="PROTEIN PILG"/>
    <property type="match status" value="1"/>
</dbReference>
<evidence type="ECO:0000256" key="2">
    <source>
        <dbReference type="ARBA" id="ARBA00023012"/>
    </source>
</evidence>
<dbReference type="Pfam" id="PF00072">
    <property type="entry name" value="Response_reg"/>
    <property type="match status" value="1"/>
</dbReference>
<feature type="domain" description="Response regulatory" evidence="4">
    <location>
        <begin position="6"/>
        <end position="125"/>
    </location>
</feature>
<name>A0ABW5JDP7_9BACT</name>
<feature type="modified residue" description="4-aspartylphosphate" evidence="3">
    <location>
        <position position="58"/>
    </location>
</feature>
<evidence type="ECO:0000256" key="3">
    <source>
        <dbReference type="PROSITE-ProRule" id="PRU00169"/>
    </source>
</evidence>
<dbReference type="EMBL" id="JBHULC010000027">
    <property type="protein sequence ID" value="MFD2522970.1"/>
    <property type="molecule type" value="Genomic_DNA"/>
</dbReference>
<dbReference type="PROSITE" id="PS50110">
    <property type="entry name" value="RESPONSE_REGULATORY"/>
    <property type="match status" value="1"/>
</dbReference>
<sequence>MQVPIRIVLADDDEDDRDLFQEAVALTGISYVLTTVKNGLELMHLLQTTSKFDLIVLDVNMHLKNGIESLVEIRADKTHKETFCAILTTGSNKHLEEDVLGKGADIFRTKPYSFNALADSVNEIIMAYQQSR</sequence>
<gene>
    <name evidence="5" type="ORF">ACFSR2_18890</name>
</gene>
<evidence type="ECO:0000313" key="6">
    <source>
        <dbReference type="Proteomes" id="UP001597510"/>
    </source>
</evidence>
<evidence type="ECO:0000256" key="1">
    <source>
        <dbReference type="ARBA" id="ARBA00022553"/>
    </source>
</evidence>
<reference evidence="6" key="1">
    <citation type="journal article" date="2019" name="Int. J. Syst. Evol. Microbiol.">
        <title>The Global Catalogue of Microorganisms (GCM) 10K type strain sequencing project: providing services to taxonomists for standard genome sequencing and annotation.</title>
        <authorList>
            <consortium name="The Broad Institute Genomics Platform"/>
            <consortium name="The Broad Institute Genome Sequencing Center for Infectious Disease"/>
            <person name="Wu L."/>
            <person name="Ma J."/>
        </authorList>
    </citation>
    <scope>NUCLEOTIDE SEQUENCE [LARGE SCALE GENOMIC DNA]</scope>
    <source>
        <strain evidence="6">KCTC 52344</strain>
    </source>
</reference>
<keyword evidence="1 3" id="KW-0597">Phosphoprotein</keyword>
<evidence type="ECO:0000313" key="5">
    <source>
        <dbReference type="EMBL" id="MFD2522970.1"/>
    </source>
</evidence>
<dbReference type="Gene3D" id="3.40.50.2300">
    <property type="match status" value="1"/>
</dbReference>
<accession>A0ABW5JDP7</accession>
<dbReference type="PANTHER" id="PTHR44591">
    <property type="entry name" value="STRESS RESPONSE REGULATOR PROTEIN 1"/>
    <property type="match status" value="1"/>
</dbReference>
<dbReference type="RefSeq" id="WP_340240646.1">
    <property type="nucleotide sequence ID" value="NZ_JBBEWC010000023.1"/>
</dbReference>
<dbReference type="InterPro" id="IPR011006">
    <property type="entry name" value="CheY-like_superfamily"/>
</dbReference>
<keyword evidence="2" id="KW-0902">Two-component regulatory system</keyword>
<dbReference type="SUPFAM" id="SSF52172">
    <property type="entry name" value="CheY-like"/>
    <property type="match status" value="1"/>
</dbReference>
<keyword evidence="6" id="KW-1185">Reference proteome</keyword>
<dbReference type="SMART" id="SM00448">
    <property type="entry name" value="REC"/>
    <property type="match status" value="1"/>
</dbReference>
<protein>
    <submittedName>
        <fullName evidence="5">Response regulator</fullName>
    </submittedName>
</protein>
<evidence type="ECO:0000259" key="4">
    <source>
        <dbReference type="PROSITE" id="PS50110"/>
    </source>
</evidence>
<comment type="caution">
    <text evidence="5">The sequence shown here is derived from an EMBL/GenBank/DDBJ whole genome shotgun (WGS) entry which is preliminary data.</text>
</comment>
<organism evidence="5 6">
    <name type="scientific">Emticicia soli</name>
    <dbReference type="NCBI Taxonomy" id="2027878"/>
    <lineage>
        <taxon>Bacteria</taxon>
        <taxon>Pseudomonadati</taxon>
        <taxon>Bacteroidota</taxon>
        <taxon>Cytophagia</taxon>
        <taxon>Cytophagales</taxon>
        <taxon>Leadbetterellaceae</taxon>
        <taxon>Emticicia</taxon>
    </lineage>
</organism>
<dbReference type="InterPro" id="IPR001789">
    <property type="entry name" value="Sig_transdc_resp-reg_receiver"/>
</dbReference>